<evidence type="ECO:0000313" key="2">
    <source>
        <dbReference type="Proteomes" id="UP000824258"/>
    </source>
</evidence>
<dbReference type="EMBL" id="DVGD01000200">
    <property type="protein sequence ID" value="HIR09985.1"/>
    <property type="molecule type" value="Genomic_DNA"/>
</dbReference>
<dbReference type="InterPro" id="IPR012349">
    <property type="entry name" value="Split_barrel_FMN-bd"/>
</dbReference>
<dbReference type="Pfam" id="PF12900">
    <property type="entry name" value="Pyridox_ox_2"/>
    <property type="match status" value="1"/>
</dbReference>
<sequence>MRRADREIGDVTQKMEVLRRCKVVHLAMVDGQGLYSLPLSFGCQVEGERLTLYLHSAKEGRKVDILRAGCQVGFSMVSAAALAEGKTPCSYSCHYESLVGSGWAEEVTDAEEKCRALGAILRHQAGVDADFTEAMAESVAVFRIRVTELTGKARR</sequence>
<proteinExistence type="predicted"/>
<dbReference type="Gene3D" id="2.30.110.10">
    <property type="entry name" value="Electron Transport, Fmn-binding Protein, Chain A"/>
    <property type="match status" value="1"/>
</dbReference>
<accession>A0A9D1D7A7</accession>
<dbReference type="PANTHER" id="PTHR34071">
    <property type="entry name" value="5-NITROIMIDAZOLE ANTIBIOTICS RESISTANCE PROTEIN, NIMA-FAMILY-RELATED PROTEIN-RELATED"/>
    <property type="match status" value="1"/>
</dbReference>
<gene>
    <name evidence="1" type="ORF">IAA70_06250</name>
</gene>
<dbReference type="AlphaFoldDB" id="A0A9D1D7A7"/>
<dbReference type="Proteomes" id="UP000824258">
    <property type="component" value="Unassembled WGS sequence"/>
</dbReference>
<reference evidence="1" key="2">
    <citation type="journal article" date="2021" name="PeerJ">
        <title>Extensive microbial diversity within the chicken gut microbiome revealed by metagenomics and culture.</title>
        <authorList>
            <person name="Gilroy R."/>
            <person name="Ravi A."/>
            <person name="Getino M."/>
            <person name="Pursley I."/>
            <person name="Horton D.L."/>
            <person name="Alikhan N.F."/>
            <person name="Baker D."/>
            <person name="Gharbi K."/>
            <person name="Hall N."/>
            <person name="Watson M."/>
            <person name="Adriaenssens E.M."/>
            <person name="Foster-Nyarko E."/>
            <person name="Jarju S."/>
            <person name="Secka A."/>
            <person name="Antonio M."/>
            <person name="Oren A."/>
            <person name="Chaudhuri R.R."/>
            <person name="La Ragione R."/>
            <person name="Hildebrand F."/>
            <person name="Pallen M.J."/>
        </authorList>
    </citation>
    <scope>NUCLEOTIDE SEQUENCE</scope>
    <source>
        <strain evidence="1">ChiHjej9B8-7071</strain>
    </source>
</reference>
<reference evidence="1" key="1">
    <citation type="submission" date="2020-10" db="EMBL/GenBank/DDBJ databases">
        <authorList>
            <person name="Gilroy R."/>
        </authorList>
    </citation>
    <scope>NUCLEOTIDE SEQUENCE</scope>
    <source>
        <strain evidence="1">ChiHjej9B8-7071</strain>
    </source>
</reference>
<dbReference type="SUPFAM" id="SSF50475">
    <property type="entry name" value="FMN-binding split barrel"/>
    <property type="match status" value="1"/>
</dbReference>
<dbReference type="InterPro" id="IPR024747">
    <property type="entry name" value="Pyridox_Oxase-rel"/>
</dbReference>
<protein>
    <submittedName>
        <fullName evidence="1">Pyridoxamine 5'-phosphate oxidase family protein</fullName>
    </submittedName>
</protein>
<name>A0A9D1D7A7_9FIRM</name>
<dbReference type="PANTHER" id="PTHR34071:SF2">
    <property type="entry name" value="FLAVIN-NUCLEOTIDE-BINDING PROTEIN"/>
    <property type="match status" value="1"/>
</dbReference>
<evidence type="ECO:0000313" key="1">
    <source>
        <dbReference type="EMBL" id="HIR09985.1"/>
    </source>
</evidence>
<comment type="caution">
    <text evidence="1">The sequence shown here is derived from an EMBL/GenBank/DDBJ whole genome shotgun (WGS) entry which is preliminary data.</text>
</comment>
<organism evidence="1 2">
    <name type="scientific">Candidatus Avoscillospira stercoripullorum</name>
    <dbReference type="NCBI Taxonomy" id="2840709"/>
    <lineage>
        <taxon>Bacteria</taxon>
        <taxon>Bacillati</taxon>
        <taxon>Bacillota</taxon>
        <taxon>Clostridia</taxon>
        <taxon>Eubacteriales</taxon>
        <taxon>Oscillospiraceae</taxon>
        <taxon>Oscillospiraceae incertae sedis</taxon>
        <taxon>Candidatus Avoscillospira</taxon>
    </lineage>
</organism>